<dbReference type="SMART" id="SM00577">
    <property type="entry name" value="CPDc"/>
    <property type="match status" value="1"/>
</dbReference>
<dbReference type="InterPro" id="IPR036412">
    <property type="entry name" value="HAD-like_sf"/>
</dbReference>
<keyword evidence="4" id="KW-1185">Reference proteome</keyword>
<dbReference type="InterPro" id="IPR050365">
    <property type="entry name" value="TIM50"/>
</dbReference>
<dbReference type="AlphaFoldDB" id="W7TPY9"/>
<feature type="region of interest" description="Disordered" evidence="1">
    <location>
        <begin position="100"/>
        <end position="127"/>
    </location>
</feature>
<dbReference type="PROSITE" id="PS50969">
    <property type="entry name" value="FCP1"/>
    <property type="match status" value="1"/>
</dbReference>
<reference evidence="3 4" key="1">
    <citation type="journal article" date="2014" name="Mol. Plant">
        <title>Chromosome Scale Genome Assembly and Transcriptome Profiling of Nannochloropsis gaditana in Nitrogen Depletion.</title>
        <authorList>
            <person name="Corteggiani Carpinelli E."/>
            <person name="Telatin A."/>
            <person name="Vitulo N."/>
            <person name="Forcato C."/>
            <person name="D'Angelo M."/>
            <person name="Schiavon R."/>
            <person name="Vezzi A."/>
            <person name="Giacometti G.M."/>
            <person name="Morosinotto T."/>
            <person name="Valle G."/>
        </authorList>
    </citation>
    <scope>NUCLEOTIDE SEQUENCE [LARGE SCALE GENOMIC DNA]</scope>
    <source>
        <strain evidence="3 4">B-31</strain>
    </source>
</reference>
<organism evidence="3 4">
    <name type="scientific">Nannochloropsis gaditana</name>
    <dbReference type="NCBI Taxonomy" id="72520"/>
    <lineage>
        <taxon>Eukaryota</taxon>
        <taxon>Sar</taxon>
        <taxon>Stramenopiles</taxon>
        <taxon>Ochrophyta</taxon>
        <taxon>Eustigmatophyceae</taxon>
        <taxon>Eustigmatales</taxon>
        <taxon>Monodopsidaceae</taxon>
        <taxon>Nannochloropsis</taxon>
    </lineage>
</organism>
<feature type="compositionally biased region" description="Polar residues" evidence="1">
    <location>
        <begin position="64"/>
        <end position="79"/>
    </location>
</feature>
<dbReference type="FunFam" id="3.40.50.1000:FF:000093">
    <property type="entry name" value="NLI interacting factor-like phosphatase family protein"/>
    <property type="match status" value="1"/>
</dbReference>
<dbReference type="PANTHER" id="PTHR12210">
    <property type="entry name" value="DULLARD PROTEIN PHOSPHATASE"/>
    <property type="match status" value="1"/>
</dbReference>
<evidence type="ECO:0000313" key="3">
    <source>
        <dbReference type="EMBL" id="EWM29185.1"/>
    </source>
</evidence>
<comment type="caution">
    <text evidence="3">The sequence shown here is derived from an EMBL/GenBank/DDBJ whole genome shotgun (WGS) entry which is preliminary data.</text>
</comment>
<protein>
    <submittedName>
        <fullName evidence="3">Nuclear lim factor interactor-interacting protein cleavage-specific form</fullName>
    </submittedName>
</protein>
<sequence length="459" mass="51103">MTEQRRASFRGLTIDTNTPQHVNPQLSPAVTPTGSQGTPRSWFGTSSGLTDPRSWLQSPRKWANNRTPTNQGGNSTPNTRKLVAYFNTLHKPKVEEFLNECDDEGNGRPSCSTSKKDSATATATASPIPSTLANIMHQTDKDGKSQHVAAQLPSSCQESEHQEVEPAPETSFFSRVVGRMARLNFSDGHDLEVRASTAPSSTLMKNGGHRRQVSPKPVKMSGPKGQSQSPDLLGEVHAADRGKKCLVLDLDETLIHSSFQPVEDADFVIPIVIEGSQYQVYVLKRPGVDGFLERVGRDYEVVIFTASLSLYADPLLDELDVHKVIRHRLYRESCTFFQGSYVKDMRRLGRDISQVILVDNSPLSYMFQPENAIGCSSYIDATSDVELGVIAAFLEDVKECEDVREHCRNWRKWGDLGIIFNTPLCNIVSCRSQGQKRGHTNMCNLCCHENQSHKTYFLQ</sequence>
<dbReference type="InterPro" id="IPR004274">
    <property type="entry name" value="FCP1_dom"/>
</dbReference>
<dbReference type="NCBIfam" id="TIGR02251">
    <property type="entry name" value="HIF-SF_euk"/>
    <property type="match status" value="1"/>
</dbReference>
<dbReference type="SUPFAM" id="SSF56784">
    <property type="entry name" value="HAD-like"/>
    <property type="match status" value="1"/>
</dbReference>
<dbReference type="Gene3D" id="3.40.50.1000">
    <property type="entry name" value="HAD superfamily/HAD-like"/>
    <property type="match status" value="1"/>
</dbReference>
<gene>
    <name evidence="3" type="ORF">Naga_100007g26</name>
</gene>
<dbReference type="OrthoDB" id="277011at2759"/>
<accession>W7TPY9</accession>
<name>W7TPY9_9STRA</name>
<dbReference type="GO" id="GO:0016791">
    <property type="term" value="F:phosphatase activity"/>
    <property type="evidence" value="ECO:0007669"/>
    <property type="project" value="InterPro"/>
</dbReference>
<feature type="compositionally biased region" description="Polar residues" evidence="1">
    <location>
        <begin position="14"/>
        <end position="49"/>
    </location>
</feature>
<feature type="domain" description="FCP1 homology" evidence="2">
    <location>
        <begin position="239"/>
        <end position="397"/>
    </location>
</feature>
<proteinExistence type="predicted"/>
<dbReference type="InterPro" id="IPR011948">
    <property type="entry name" value="Dullard_phosphatase"/>
</dbReference>
<dbReference type="Proteomes" id="UP000019335">
    <property type="component" value="Chromosome 3"/>
</dbReference>
<evidence type="ECO:0000313" key="4">
    <source>
        <dbReference type="Proteomes" id="UP000019335"/>
    </source>
</evidence>
<feature type="region of interest" description="Disordered" evidence="1">
    <location>
        <begin position="1"/>
        <end position="79"/>
    </location>
</feature>
<dbReference type="EMBL" id="AZIL01000177">
    <property type="protein sequence ID" value="EWM29185.1"/>
    <property type="molecule type" value="Genomic_DNA"/>
</dbReference>
<dbReference type="InterPro" id="IPR023214">
    <property type="entry name" value="HAD_sf"/>
</dbReference>
<evidence type="ECO:0000256" key="1">
    <source>
        <dbReference type="SAM" id="MobiDB-lite"/>
    </source>
</evidence>
<evidence type="ECO:0000259" key="2">
    <source>
        <dbReference type="PROSITE" id="PS50969"/>
    </source>
</evidence>
<feature type="region of interest" description="Disordered" evidence="1">
    <location>
        <begin position="198"/>
        <end position="230"/>
    </location>
</feature>
<dbReference type="CDD" id="cd07521">
    <property type="entry name" value="HAD_FCP1-like"/>
    <property type="match status" value="1"/>
</dbReference>
<dbReference type="Pfam" id="PF03031">
    <property type="entry name" value="NIF"/>
    <property type="match status" value="1"/>
</dbReference>